<protein>
    <submittedName>
        <fullName evidence="2">Uncharacterized protein</fullName>
    </submittedName>
</protein>
<evidence type="ECO:0000313" key="2">
    <source>
        <dbReference type="EMBL" id="MPC75049.1"/>
    </source>
</evidence>
<reference evidence="2 3" key="1">
    <citation type="submission" date="2019-05" db="EMBL/GenBank/DDBJ databases">
        <title>Another draft genome of Portunus trituberculatus and its Hox gene families provides insights of decapod evolution.</title>
        <authorList>
            <person name="Jeong J.-H."/>
            <person name="Song I."/>
            <person name="Kim S."/>
            <person name="Choi T."/>
            <person name="Kim D."/>
            <person name="Ryu S."/>
            <person name="Kim W."/>
        </authorList>
    </citation>
    <scope>NUCLEOTIDE SEQUENCE [LARGE SCALE GENOMIC DNA]</scope>
    <source>
        <tissue evidence="2">Muscle</tissue>
    </source>
</reference>
<name>A0A5B7HZJ1_PORTR</name>
<keyword evidence="1" id="KW-0472">Membrane</keyword>
<evidence type="ECO:0000256" key="1">
    <source>
        <dbReference type="SAM" id="Phobius"/>
    </source>
</evidence>
<comment type="caution">
    <text evidence="2">The sequence shown here is derived from an EMBL/GenBank/DDBJ whole genome shotgun (WGS) entry which is preliminary data.</text>
</comment>
<organism evidence="2 3">
    <name type="scientific">Portunus trituberculatus</name>
    <name type="common">Swimming crab</name>
    <name type="synonym">Neptunus trituberculatus</name>
    <dbReference type="NCBI Taxonomy" id="210409"/>
    <lineage>
        <taxon>Eukaryota</taxon>
        <taxon>Metazoa</taxon>
        <taxon>Ecdysozoa</taxon>
        <taxon>Arthropoda</taxon>
        <taxon>Crustacea</taxon>
        <taxon>Multicrustacea</taxon>
        <taxon>Malacostraca</taxon>
        <taxon>Eumalacostraca</taxon>
        <taxon>Eucarida</taxon>
        <taxon>Decapoda</taxon>
        <taxon>Pleocyemata</taxon>
        <taxon>Brachyura</taxon>
        <taxon>Eubrachyura</taxon>
        <taxon>Portunoidea</taxon>
        <taxon>Portunidae</taxon>
        <taxon>Portuninae</taxon>
        <taxon>Portunus</taxon>
    </lineage>
</organism>
<dbReference type="AlphaFoldDB" id="A0A5B7HZJ1"/>
<dbReference type="EMBL" id="VSRR010040248">
    <property type="protein sequence ID" value="MPC75049.1"/>
    <property type="molecule type" value="Genomic_DNA"/>
</dbReference>
<accession>A0A5B7HZJ1</accession>
<proteinExistence type="predicted"/>
<gene>
    <name evidence="2" type="ORF">E2C01_069433</name>
</gene>
<keyword evidence="3" id="KW-1185">Reference proteome</keyword>
<feature type="transmembrane region" description="Helical" evidence="1">
    <location>
        <begin position="6"/>
        <end position="27"/>
    </location>
</feature>
<sequence>MVVVVVLAAVVVAVVVVVVVVEVKVVVLGQAGSGGTPVDHNCSVQVFNHVMEQRASERANERAG</sequence>
<evidence type="ECO:0000313" key="3">
    <source>
        <dbReference type="Proteomes" id="UP000324222"/>
    </source>
</evidence>
<dbReference type="Proteomes" id="UP000324222">
    <property type="component" value="Unassembled WGS sequence"/>
</dbReference>
<keyword evidence="1" id="KW-0812">Transmembrane</keyword>
<keyword evidence="1" id="KW-1133">Transmembrane helix</keyword>